<comment type="similarity">
    <text evidence="2">Belongs to the RLP family.</text>
</comment>
<keyword evidence="5" id="KW-0812">Transmembrane</keyword>
<evidence type="ECO:0000256" key="9">
    <source>
        <dbReference type="ARBA" id="ARBA00023170"/>
    </source>
</evidence>
<evidence type="ECO:0000256" key="2">
    <source>
        <dbReference type="ARBA" id="ARBA00009592"/>
    </source>
</evidence>
<dbReference type="PANTHER" id="PTHR27004">
    <property type="entry name" value="RECEPTOR-LIKE PROTEIN 12 ISOFORM X1"/>
    <property type="match status" value="1"/>
</dbReference>
<dbReference type="SUPFAM" id="SSF52058">
    <property type="entry name" value="L domain-like"/>
    <property type="match status" value="1"/>
</dbReference>
<reference evidence="11" key="1">
    <citation type="journal article" date="2019" name="Sci. Rep.">
        <title>Draft genome of Tanacetum cinerariifolium, the natural source of mosquito coil.</title>
        <authorList>
            <person name="Yamashiro T."/>
            <person name="Shiraishi A."/>
            <person name="Satake H."/>
            <person name="Nakayama K."/>
        </authorList>
    </citation>
    <scope>NUCLEOTIDE SEQUENCE</scope>
</reference>
<keyword evidence="4" id="KW-0433">Leucine-rich repeat</keyword>
<gene>
    <name evidence="11" type="ORF">Tci_566885</name>
</gene>
<dbReference type="Pfam" id="PF00560">
    <property type="entry name" value="LRR_1"/>
    <property type="match status" value="2"/>
</dbReference>
<keyword evidence="10" id="KW-0325">Glycoprotein</keyword>
<keyword evidence="9 11" id="KW-0675">Receptor</keyword>
<name>A0A699IXN7_TANCI</name>
<comment type="subcellular location">
    <subcellularLocation>
        <location evidence="1">Cell membrane</location>
        <topology evidence="1">Single-pass type I membrane protein</topology>
    </subcellularLocation>
</comment>
<evidence type="ECO:0000256" key="10">
    <source>
        <dbReference type="ARBA" id="ARBA00023180"/>
    </source>
</evidence>
<dbReference type="PANTHER" id="PTHR27004:SF447">
    <property type="entry name" value="RECEPTOR LIKE PROTEIN 30-LIKE"/>
    <property type="match status" value="1"/>
</dbReference>
<evidence type="ECO:0000256" key="4">
    <source>
        <dbReference type="ARBA" id="ARBA00022614"/>
    </source>
</evidence>
<sequence length="219" mass="24789">MKGRVPRSFENCTLLEILDLGNNHMEDIFPSMWGALRELQVLILKSNKFHGAVRLLSPSNYNFPKLHIIDLSYNSFSGDLPQQYFQDWSAMKKKQKTAEYMQSEISIIQEYDNVVHYSWVGNYSYSMNIINKGVKTEYTKIIDVFVVIDLSSNMFGGIIPESITDLSGLQLLNLSNNELSGAIPLSMGSLTRLESLDLSSNKLSGKMPQELVKLNFSGF</sequence>
<proteinExistence type="inferred from homology"/>
<evidence type="ECO:0000256" key="7">
    <source>
        <dbReference type="ARBA" id="ARBA00022989"/>
    </source>
</evidence>
<dbReference type="FunFam" id="3.80.10.10:FF:000356">
    <property type="entry name" value="LRR receptor-like serine/threonine-protein kinase"/>
    <property type="match status" value="1"/>
</dbReference>
<dbReference type="AlphaFoldDB" id="A0A699IXN7"/>
<evidence type="ECO:0000256" key="5">
    <source>
        <dbReference type="ARBA" id="ARBA00022692"/>
    </source>
</evidence>
<keyword evidence="7" id="KW-1133">Transmembrane helix</keyword>
<evidence type="ECO:0000256" key="3">
    <source>
        <dbReference type="ARBA" id="ARBA00022475"/>
    </source>
</evidence>
<protein>
    <submittedName>
        <fullName evidence="11">Receptor-like protein 12</fullName>
    </submittedName>
</protein>
<accession>A0A699IXN7</accession>
<evidence type="ECO:0000256" key="1">
    <source>
        <dbReference type="ARBA" id="ARBA00004251"/>
    </source>
</evidence>
<keyword evidence="6" id="KW-0677">Repeat</keyword>
<dbReference type="Pfam" id="PF13855">
    <property type="entry name" value="LRR_8"/>
    <property type="match status" value="1"/>
</dbReference>
<dbReference type="InterPro" id="IPR032675">
    <property type="entry name" value="LRR_dom_sf"/>
</dbReference>
<dbReference type="Gene3D" id="3.80.10.10">
    <property type="entry name" value="Ribonuclease Inhibitor"/>
    <property type="match status" value="1"/>
</dbReference>
<evidence type="ECO:0000256" key="6">
    <source>
        <dbReference type="ARBA" id="ARBA00022737"/>
    </source>
</evidence>
<dbReference type="InterPro" id="IPR001611">
    <property type="entry name" value="Leu-rich_rpt"/>
</dbReference>
<evidence type="ECO:0000256" key="8">
    <source>
        <dbReference type="ARBA" id="ARBA00023136"/>
    </source>
</evidence>
<dbReference type="PRINTS" id="PR00019">
    <property type="entry name" value="LEURICHRPT"/>
</dbReference>
<evidence type="ECO:0000313" key="11">
    <source>
        <dbReference type="EMBL" id="GEZ94912.1"/>
    </source>
</evidence>
<dbReference type="GO" id="GO:0005886">
    <property type="term" value="C:plasma membrane"/>
    <property type="evidence" value="ECO:0007669"/>
    <property type="project" value="UniProtKB-SubCell"/>
</dbReference>
<keyword evidence="8" id="KW-0472">Membrane</keyword>
<keyword evidence="3" id="KW-1003">Cell membrane</keyword>
<organism evidence="11">
    <name type="scientific">Tanacetum cinerariifolium</name>
    <name type="common">Dalmatian daisy</name>
    <name type="synonym">Chrysanthemum cinerariifolium</name>
    <dbReference type="NCBI Taxonomy" id="118510"/>
    <lineage>
        <taxon>Eukaryota</taxon>
        <taxon>Viridiplantae</taxon>
        <taxon>Streptophyta</taxon>
        <taxon>Embryophyta</taxon>
        <taxon>Tracheophyta</taxon>
        <taxon>Spermatophyta</taxon>
        <taxon>Magnoliopsida</taxon>
        <taxon>eudicotyledons</taxon>
        <taxon>Gunneridae</taxon>
        <taxon>Pentapetalae</taxon>
        <taxon>asterids</taxon>
        <taxon>campanulids</taxon>
        <taxon>Asterales</taxon>
        <taxon>Asteraceae</taxon>
        <taxon>Asteroideae</taxon>
        <taxon>Anthemideae</taxon>
        <taxon>Anthemidinae</taxon>
        <taxon>Tanacetum</taxon>
    </lineage>
</organism>
<comment type="caution">
    <text evidence="11">The sequence shown here is derived from an EMBL/GenBank/DDBJ whole genome shotgun (WGS) entry which is preliminary data.</text>
</comment>
<dbReference type="EMBL" id="BKCJ010346366">
    <property type="protein sequence ID" value="GEZ94912.1"/>
    <property type="molecule type" value="Genomic_DNA"/>
</dbReference>